<dbReference type="InterPro" id="IPR051719">
    <property type="entry name" value="CASTOR_mTORC1"/>
</dbReference>
<dbReference type="InterPro" id="IPR027795">
    <property type="entry name" value="CASTOR_ACT_dom"/>
</dbReference>
<dbReference type="InterPro" id="IPR045865">
    <property type="entry name" value="ACT-like_dom_sf"/>
</dbReference>
<dbReference type="PIRSF" id="PIRSF008459">
    <property type="entry name" value="UCP008459"/>
    <property type="match status" value="1"/>
</dbReference>
<dbReference type="Pfam" id="PF21631">
    <property type="entry name" value="A9CJY8-like_N"/>
    <property type="match status" value="1"/>
</dbReference>
<keyword evidence="4" id="KW-1185">Reference proteome</keyword>
<evidence type="ECO:0000259" key="1">
    <source>
        <dbReference type="Pfam" id="PF13840"/>
    </source>
</evidence>
<dbReference type="Gene3D" id="3.30.2130.10">
    <property type="entry name" value="VC0802-like"/>
    <property type="match status" value="1"/>
</dbReference>
<protein>
    <submittedName>
        <fullName evidence="3">Amino acid-binding protein</fullName>
    </submittedName>
</protein>
<dbReference type="SUPFAM" id="SSF55021">
    <property type="entry name" value="ACT-like"/>
    <property type="match status" value="2"/>
</dbReference>
<sequence length="132" mass="13803">MKRLAIDVRPGEYAVARLDADVTVPAALLAPGRTALVSVTRTDGEVSLVCPVAEVPEGAKADAGWRLLTVRGPLAFMLTGVIAALSNELASAGVALVTLSTFETEHVLVKETDLARAVRALQSGGHEVYLPE</sequence>
<organism evidence="3 4">
    <name type="scientific">Amycolatopsis bartoniae</name>
    <dbReference type="NCBI Taxonomy" id="941986"/>
    <lineage>
        <taxon>Bacteria</taxon>
        <taxon>Bacillati</taxon>
        <taxon>Actinomycetota</taxon>
        <taxon>Actinomycetes</taxon>
        <taxon>Pseudonocardiales</taxon>
        <taxon>Pseudonocardiaceae</taxon>
        <taxon>Amycolatopsis</taxon>
    </lineage>
</organism>
<feature type="domain" description="CASTOR ACT" evidence="1">
    <location>
        <begin position="62"/>
        <end position="123"/>
    </location>
</feature>
<dbReference type="RefSeq" id="WP_145936962.1">
    <property type="nucleotide sequence ID" value="NZ_BNAV01000011.1"/>
</dbReference>
<evidence type="ECO:0000313" key="4">
    <source>
        <dbReference type="Proteomes" id="UP000658656"/>
    </source>
</evidence>
<gene>
    <name evidence="3" type="ORF">GCM10017566_57850</name>
</gene>
<dbReference type="Proteomes" id="UP000658656">
    <property type="component" value="Unassembled WGS sequence"/>
</dbReference>
<dbReference type="PANTHER" id="PTHR31131">
    <property type="entry name" value="CHROMOSOME 1, WHOLE GENOME SHOTGUN SEQUENCE"/>
    <property type="match status" value="1"/>
</dbReference>
<dbReference type="Pfam" id="PF13840">
    <property type="entry name" value="ACT_7"/>
    <property type="match status" value="1"/>
</dbReference>
<dbReference type="PANTHER" id="PTHR31131:SF6">
    <property type="entry name" value="CASTOR ACT DOMAIN-CONTAINING PROTEIN"/>
    <property type="match status" value="1"/>
</dbReference>
<feature type="domain" description="A9CJY8-like N-terminal" evidence="2">
    <location>
        <begin position="11"/>
        <end position="57"/>
    </location>
</feature>
<dbReference type="EMBL" id="BNAV01000011">
    <property type="protein sequence ID" value="GHF76286.1"/>
    <property type="molecule type" value="Genomic_DNA"/>
</dbReference>
<reference evidence="3" key="1">
    <citation type="journal article" date="2014" name="Int. J. Syst. Evol. Microbiol.">
        <title>Complete genome sequence of Corynebacterium casei LMG S-19264T (=DSM 44701T), isolated from a smear-ripened cheese.</title>
        <authorList>
            <consortium name="US DOE Joint Genome Institute (JGI-PGF)"/>
            <person name="Walter F."/>
            <person name="Albersmeier A."/>
            <person name="Kalinowski J."/>
            <person name="Ruckert C."/>
        </authorList>
    </citation>
    <scope>NUCLEOTIDE SEQUENCE</scope>
    <source>
        <strain evidence="3">CGMCC 4.7679</strain>
    </source>
</reference>
<dbReference type="AlphaFoldDB" id="A0A8H9J1Y3"/>
<dbReference type="OrthoDB" id="5615858at2"/>
<dbReference type="InterPro" id="IPR016540">
    <property type="entry name" value="UCP008459"/>
</dbReference>
<comment type="caution">
    <text evidence="3">The sequence shown here is derived from an EMBL/GenBank/DDBJ whole genome shotgun (WGS) entry which is preliminary data.</text>
</comment>
<evidence type="ECO:0000313" key="3">
    <source>
        <dbReference type="EMBL" id="GHF76286.1"/>
    </source>
</evidence>
<dbReference type="InterPro" id="IPR049447">
    <property type="entry name" value="A9CJY8-like_N"/>
</dbReference>
<evidence type="ECO:0000259" key="2">
    <source>
        <dbReference type="Pfam" id="PF21631"/>
    </source>
</evidence>
<reference evidence="3" key="2">
    <citation type="submission" date="2020-09" db="EMBL/GenBank/DDBJ databases">
        <authorList>
            <person name="Sun Q."/>
            <person name="Zhou Y."/>
        </authorList>
    </citation>
    <scope>NUCLEOTIDE SEQUENCE</scope>
    <source>
        <strain evidence="3">CGMCC 4.7679</strain>
    </source>
</reference>
<accession>A0A8H9J1Y3</accession>
<proteinExistence type="predicted"/>
<name>A0A8H9J1Y3_9PSEU</name>